<protein>
    <submittedName>
        <fullName evidence="11">Trk family potassium uptake protein</fullName>
    </submittedName>
</protein>
<dbReference type="GO" id="GO:0005886">
    <property type="term" value="C:plasma membrane"/>
    <property type="evidence" value="ECO:0007669"/>
    <property type="project" value="UniProtKB-SubCell"/>
</dbReference>
<feature type="transmembrane region" description="Helical" evidence="10">
    <location>
        <begin position="74"/>
        <end position="98"/>
    </location>
</feature>
<dbReference type="EMBL" id="DVFW01000021">
    <property type="protein sequence ID" value="HIQ80392.1"/>
    <property type="molecule type" value="Genomic_DNA"/>
</dbReference>
<evidence type="ECO:0000313" key="11">
    <source>
        <dbReference type="EMBL" id="HIQ80392.1"/>
    </source>
</evidence>
<keyword evidence="4" id="KW-0633">Potassium transport</keyword>
<evidence type="ECO:0000256" key="1">
    <source>
        <dbReference type="ARBA" id="ARBA00004651"/>
    </source>
</evidence>
<dbReference type="NCBIfam" id="TIGR00933">
    <property type="entry name" value="2a38"/>
    <property type="match status" value="1"/>
</dbReference>
<comment type="subcellular location">
    <subcellularLocation>
        <location evidence="1">Cell membrane</location>
        <topology evidence="1">Multi-pass membrane protein</topology>
    </subcellularLocation>
</comment>
<keyword evidence="6" id="KW-0630">Potassium</keyword>
<organism evidence="11 12">
    <name type="scientific">Candidatus Scatavimonas merdigallinarum</name>
    <dbReference type="NCBI Taxonomy" id="2840914"/>
    <lineage>
        <taxon>Bacteria</taxon>
        <taxon>Bacillati</taxon>
        <taxon>Bacillota</taxon>
        <taxon>Clostridia</taxon>
        <taxon>Eubacteriales</taxon>
        <taxon>Oscillospiraceae</taxon>
        <taxon>Oscillospiraceae incertae sedis</taxon>
        <taxon>Candidatus Scatavimonas</taxon>
    </lineage>
</organism>
<keyword evidence="8" id="KW-0406">Ion transport</keyword>
<feature type="transmembrane region" description="Helical" evidence="10">
    <location>
        <begin position="232"/>
        <end position="251"/>
    </location>
</feature>
<comment type="caution">
    <text evidence="11">The sequence shown here is derived from an EMBL/GenBank/DDBJ whole genome shotgun (WGS) entry which is preliminary data.</text>
</comment>
<keyword evidence="3" id="KW-1003">Cell membrane</keyword>
<dbReference type="InterPro" id="IPR003445">
    <property type="entry name" value="Cat_transpt"/>
</dbReference>
<proteinExistence type="predicted"/>
<keyword evidence="7 10" id="KW-1133">Transmembrane helix</keyword>
<accession>A0A9D1CTZ3</accession>
<name>A0A9D1CTZ3_9FIRM</name>
<reference evidence="11" key="1">
    <citation type="submission" date="2020-10" db="EMBL/GenBank/DDBJ databases">
        <authorList>
            <person name="Gilroy R."/>
        </authorList>
    </citation>
    <scope>NUCLEOTIDE SEQUENCE</scope>
    <source>
        <strain evidence="11">ChiSjej1B19-3389</strain>
    </source>
</reference>
<keyword evidence="9 10" id="KW-0472">Membrane</keyword>
<feature type="transmembrane region" description="Helical" evidence="10">
    <location>
        <begin position="380"/>
        <end position="401"/>
    </location>
</feature>
<evidence type="ECO:0000256" key="4">
    <source>
        <dbReference type="ARBA" id="ARBA00022538"/>
    </source>
</evidence>
<feature type="transmembrane region" description="Helical" evidence="10">
    <location>
        <begin position="351"/>
        <end position="373"/>
    </location>
</feature>
<gene>
    <name evidence="11" type="ORF">IAD32_03815</name>
</gene>
<reference evidence="11" key="2">
    <citation type="journal article" date="2021" name="PeerJ">
        <title>Extensive microbial diversity within the chicken gut microbiome revealed by metagenomics and culture.</title>
        <authorList>
            <person name="Gilroy R."/>
            <person name="Ravi A."/>
            <person name="Getino M."/>
            <person name="Pursley I."/>
            <person name="Horton D.L."/>
            <person name="Alikhan N.F."/>
            <person name="Baker D."/>
            <person name="Gharbi K."/>
            <person name="Hall N."/>
            <person name="Watson M."/>
            <person name="Adriaenssens E.M."/>
            <person name="Foster-Nyarko E."/>
            <person name="Jarju S."/>
            <person name="Secka A."/>
            <person name="Antonio M."/>
            <person name="Oren A."/>
            <person name="Chaudhuri R.R."/>
            <person name="La Ragione R."/>
            <person name="Hildebrand F."/>
            <person name="Pallen M.J."/>
        </authorList>
    </citation>
    <scope>NUCLEOTIDE SEQUENCE</scope>
    <source>
        <strain evidence="11">ChiSjej1B19-3389</strain>
    </source>
</reference>
<dbReference type="GO" id="GO:0015379">
    <property type="term" value="F:potassium:chloride symporter activity"/>
    <property type="evidence" value="ECO:0007669"/>
    <property type="project" value="InterPro"/>
</dbReference>
<dbReference type="Pfam" id="PF02386">
    <property type="entry name" value="TrkH"/>
    <property type="match status" value="1"/>
</dbReference>
<evidence type="ECO:0000256" key="7">
    <source>
        <dbReference type="ARBA" id="ARBA00022989"/>
    </source>
</evidence>
<feature type="transmembrane region" description="Helical" evidence="10">
    <location>
        <begin position="12"/>
        <end position="34"/>
    </location>
</feature>
<evidence type="ECO:0000256" key="6">
    <source>
        <dbReference type="ARBA" id="ARBA00022958"/>
    </source>
</evidence>
<keyword evidence="2" id="KW-0813">Transport</keyword>
<evidence type="ECO:0000256" key="10">
    <source>
        <dbReference type="SAM" id="Phobius"/>
    </source>
</evidence>
<feature type="transmembrane region" description="Helical" evidence="10">
    <location>
        <begin position="194"/>
        <end position="212"/>
    </location>
</feature>
<feature type="transmembrane region" description="Helical" evidence="10">
    <location>
        <begin position="407"/>
        <end position="428"/>
    </location>
</feature>
<evidence type="ECO:0000313" key="12">
    <source>
        <dbReference type="Proteomes" id="UP000886787"/>
    </source>
</evidence>
<dbReference type="InterPro" id="IPR004772">
    <property type="entry name" value="TrkH"/>
</dbReference>
<evidence type="ECO:0000256" key="8">
    <source>
        <dbReference type="ARBA" id="ARBA00023065"/>
    </source>
</evidence>
<dbReference type="Proteomes" id="UP000886787">
    <property type="component" value="Unassembled WGS sequence"/>
</dbReference>
<evidence type="ECO:0000256" key="5">
    <source>
        <dbReference type="ARBA" id="ARBA00022692"/>
    </source>
</evidence>
<evidence type="ECO:0000256" key="2">
    <source>
        <dbReference type="ARBA" id="ARBA00022448"/>
    </source>
</evidence>
<evidence type="ECO:0000256" key="3">
    <source>
        <dbReference type="ARBA" id="ARBA00022475"/>
    </source>
</evidence>
<sequence length="446" mass="48178">MILKRNRITYTQFIALSFLLVILLGSVLLCLPVSSRSGQWTPYIDSLFTATSATCVTGLVVYDTYSHWSAFGQATILCLIQIGGIGFMTVVSMLSVALKRHIGLYERKLLAESTGSLRIGGVVVLLKRIVAGTVIFEGAGTVLLATRFCPEMGFVKGLYNALFHSVSAFCNAGFDIAGKYGRFSSLTRYADDVVVNLTIMALIVIGGIGFFVWSDIFNCRFHFRKYQLHTKIVLTSTAALIFVSVIAFFIMEYDHAFKGMPLGEKMIASGFQAISPRTAGFNTVDLNSLSESGGIFTIILMFIGGSPGSTAGGIKTTTFVVLIMEAIASARSSQQVTVFKKRLDESVLRQASAIATIYLLAITVSTLAICMLEPFSFKKVLFEVVSAIGTVGLTLGITPMLGAEAKIILMILMFAGRVGGLSFALVIAQKRTNVPINRPTEKIMVG</sequence>
<keyword evidence="5 10" id="KW-0812">Transmembrane</keyword>
<dbReference type="PANTHER" id="PTHR32024:SF1">
    <property type="entry name" value="KTR SYSTEM POTASSIUM UPTAKE PROTEIN B"/>
    <property type="match status" value="1"/>
</dbReference>
<dbReference type="PANTHER" id="PTHR32024">
    <property type="entry name" value="TRK SYSTEM POTASSIUM UPTAKE PROTEIN TRKG-RELATED"/>
    <property type="match status" value="1"/>
</dbReference>
<evidence type="ECO:0000256" key="9">
    <source>
        <dbReference type="ARBA" id="ARBA00023136"/>
    </source>
</evidence>
<dbReference type="AlphaFoldDB" id="A0A9D1CTZ3"/>